<sequence>MPSKIDELKELMKHHLLEARQITKTAEEDGDRDFTPEEAGQLREHMAKATEAKGEIEKARGNDELKKTLADLGDDIALNAKTDEDGRRRTASGFELPERGKSLGEQFTNSAEYKGLLASAPNGVFGKQQRVQSEMVGFKSLVTGASDTSAGSLVQNDWRGLQVGTDVFQRPLRIRDVVTNGSTTSDTVEYVRVTSITNNAAPVAEATSSAAPTAPGGAGALVNVAGGGYKPESGLALAKITAPVKTIAHWMPVTKRALSDAAQIRTLIDAFLRYGLEEELEDQIVQGDNTGENFEGIATVSGTQSQAWDTDALTTTRKAKTKVRTVGRSVANAYLLNPADLETIDLLQDNEARYYFGGPAGTGTAGNLWGVPVIETEAVPAGTGYVGDFRKAILWDREQATIQMTDSHLDFFVRNLVAILAEMRAAFGVLQPNAFVEIDLTAA</sequence>
<dbReference type="NCBIfam" id="TIGR01554">
    <property type="entry name" value="major_cap_HK97"/>
    <property type="match status" value="1"/>
</dbReference>
<evidence type="ECO:0000313" key="5">
    <source>
        <dbReference type="Proteomes" id="UP000660265"/>
    </source>
</evidence>
<dbReference type="Gene3D" id="3.30.2320.10">
    <property type="entry name" value="hypothetical protein PF0899 domain"/>
    <property type="match status" value="1"/>
</dbReference>
<evidence type="ECO:0000256" key="2">
    <source>
        <dbReference type="SAM" id="MobiDB-lite"/>
    </source>
</evidence>
<evidence type="ECO:0000259" key="3">
    <source>
        <dbReference type="Pfam" id="PF05065"/>
    </source>
</evidence>
<dbReference type="InterPro" id="IPR054612">
    <property type="entry name" value="Phage_capsid-like_C"/>
</dbReference>
<feature type="region of interest" description="Disordered" evidence="2">
    <location>
        <begin position="23"/>
        <end position="53"/>
    </location>
</feature>
<comment type="subcellular location">
    <subcellularLocation>
        <location evidence="1">Virion</location>
    </subcellularLocation>
</comment>
<dbReference type="EMBL" id="BMMV01000005">
    <property type="protein sequence ID" value="GGJ86836.1"/>
    <property type="molecule type" value="Genomic_DNA"/>
</dbReference>
<comment type="caution">
    <text evidence="4">The sequence shown here is derived from an EMBL/GenBank/DDBJ whole genome shotgun (WGS) entry which is preliminary data.</text>
</comment>
<name>A0ABQ2E1P3_9ACTN</name>
<dbReference type="Gene3D" id="3.30.2400.10">
    <property type="entry name" value="Major capsid protein gp5"/>
    <property type="match status" value="1"/>
</dbReference>
<feature type="compositionally biased region" description="Basic and acidic residues" evidence="2">
    <location>
        <begin position="32"/>
        <end position="53"/>
    </location>
</feature>
<protein>
    <recommendedName>
        <fullName evidence="3">Phage capsid-like C-terminal domain-containing protein</fullName>
    </recommendedName>
</protein>
<feature type="domain" description="Phage capsid-like C-terminal" evidence="3">
    <location>
        <begin position="173"/>
        <end position="437"/>
    </location>
</feature>
<dbReference type="SUPFAM" id="SSF56563">
    <property type="entry name" value="Major capsid protein gp5"/>
    <property type="match status" value="1"/>
</dbReference>
<keyword evidence="5" id="KW-1185">Reference proteome</keyword>
<gene>
    <name evidence="4" type="ORF">GCM10011583_18010</name>
</gene>
<reference evidence="5" key="1">
    <citation type="journal article" date="2019" name="Int. J. Syst. Evol. Microbiol.">
        <title>The Global Catalogue of Microorganisms (GCM) 10K type strain sequencing project: providing services to taxonomists for standard genome sequencing and annotation.</title>
        <authorList>
            <consortium name="The Broad Institute Genomics Platform"/>
            <consortium name="The Broad Institute Genome Sequencing Center for Infectious Disease"/>
            <person name="Wu L."/>
            <person name="Ma J."/>
        </authorList>
    </citation>
    <scope>NUCLEOTIDE SEQUENCE [LARGE SCALE GENOMIC DNA]</scope>
    <source>
        <strain evidence="5">CGMCC 4.7275</strain>
    </source>
</reference>
<organism evidence="4 5">
    <name type="scientific">Streptomyces camponoticapitis</name>
    <dbReference type="NCBI Taxonomy" id="1616125"/>
    <lineage>
        <taxon>Bacteria</taxon>
        <taxon>Bacillati</taxon>
        <taxon>Actinomycetota</taxon>
        <taxon>Actinomycetes</taxon>
        <taxon>Kitasatosporales</taxon>
        <taxon>Streptomycetaceae</taxon>
        <taxon>Streptomyces</taxon>
    </lineage>
</organism>
<dbReference type="RefSeq" id="WP_189106830.1">
    <property type="nucleotide sequence ID" value="NZ_BMMV01000005.1"/>
</dbReference>
<dbReference type="InterPro" id="IPR024455">
    <property type="entry name" value="Phage_capsid"/>
</dbReference>
<proteinExistence type="predicted"/>
<accession>A0ABQ2E1P3</accession>
<dbReference type="Pfam" id="PF05065">
    <property type="entry name" value="Phage_capsid"/>
    <property type="match status" value="1"/>
</dbReference>
<dbReference type="Proteomes" id="UP000660265">
    <property type="component" value="Unassembled WGS sequence"/>
</dbReference>
<evidence type="ECO:0000256" key="1">
    <source>
        <dbReference type="ARBA" id="ARBA00004328"/>
    </source>
</evidence>
<evidence type="ECO:0000313" key="4">
    <source>
        <dbReference type="EMBL" id="GGJ86836.1"/>
    </source>
</evidence>